<keyword evidence="3" id="KW-1185">Reference proteome</keyword>
<accession>A0ABN0S4Y8</accession>
<reference evidence="3" key="1">
    <citation type="journal article" date="2014" name="Genome Announc.">
        <title>Draft Genome Sequence of the algae degrading bacterium Pseudomonas mendocina AD6.</title>
        <authorList>
            <person name="Barney B.M."/>
            <person name="Lenneman E.M."/>
        </authorList>
    </citation>
    <scope>NUCLEOTIDE SEQUENCE [LARGE SCALE GENOMIC DNA]</scope>
    <source>
        <strain evidence="3">AD6</strain>
    </source>
</reference>
<evidence type="ECO:0000313" key="2">
    <source>
        <dbReference type="EMBL" id="EZH76083.1"/>
    </source>
</evidence>
<dbReference type="Pfam" id="PF19583">
    <property type="entry name" value="ODP"/>
    <property type="match status" value="1"/>
</dbReference>
<dbReference type="PANTHER" id="PTHR43041:SF1">
    <property type="entry name" value="METALLO-BETA-LACTAMASE DOMAIN-CONTAINING PROTEIN"/>
    <property type="match status" value="1"/>
</dbReference>
<protein>
    <submittedName>
        <fullName evidence="2">Beta-lactamase</fullName>
    </submittedName>
</protein>
<name>A0ABN0S4Y8_9GAMM</name>
<comment type="caution">
    <text evidence="2">The sequence shown here is derived from an EMBL/GenBank/DDBJ whole genome shotgun (WGS) entry which is preliminary data.</text>
</comment>
<dbReference type="InterPro" id="IPR045761">
    <property type="entry name" value="ODP_dom"/>
</dbReference>
<dbReference type="PANTHER" id="PTHR43041">
    <property type="entry name" value="HYDROLASE, METALLO-BETA-LACTAMASE SUPERFAMILY"/>
    <property type="match status" value="1"/>
</dbReference>
<dbReference type="Gene3D" id="3.60.15.10">
    <property type="entry name" value="Ribonuclease Z/Hydroxyacylglutathione hydrolase-like"/>
    <property type="match status" value="1"/>
</dbReference>
<gene>
    <name evidence="2" type="ORF">AU05_06390</name>
</gene>
<dbReference type="EMBL" id="JFJN01000174">
    <property type="protein sequence ID" value="EZH76083.1"/>
    <property type="molecule type" value="Genomic_DNA"/>
</dbReference>
<feature type="non-terminal residue" evidence="2">
    <location>
        <position position="1"/>
    </location>
</feature>
<proteinExistence type="predicted"/>
<dbReference type="Proteomes" id="UP000023842">
    <property type="component" value="Unassembled WGS sequence"/>
</dbReference>
<feature type="domain" description="ODP" evidence="1">
    <location>
        <begin position="1"/>
        <end position="82"/>
    </location>
</feature>
<dbReference type="RefSeq" id="WP_037005913.1">
    <property type="nucleotide sequence ID" value="NZ_JFJN01000174.1"/>
</dbReference>
<sequence length="117" mass="13210">VPAHFLHSVGNFQVYDPVSKILFSGDMGASLVDDATPVRDFVNHVPNMEGFHRRYMAGNKACRLWAAMVRQMDVAMIVPQHGRPFVGPEMISAFLYWIENLECGLDLMGPEDYQLPK</sequence>
<evidence type="ECO:0000313" key="3">
    <source>
        <dbReference type="Proteomes" id="UP000023842"/>
    </source>
</evidence>
<organism evidence="2 3">
    <name type="scientific">Ectopseudomonas composti</name>
    <dbReference type="NCBI Taxonomy" id="658457"/>
    <lineage>
        <taxon>Bacteria</taxon>
        <taxon>Pseudomonadati</taxon>
        <taxon>Pseudomonadota</taxon>
        <taxon>Gammaproteobacteria</taxon>
        <taxon>Pseudomonadales</taxon>
        <taxon>Pseudomonadaceae</taxon>
        <taxon>Ectopseudomonas</taxon>
    </lineage>
</organism>
<evidence type="ECO:0000259" key="1">
    <source>
        <dbReference type="Pfam" id="PF19583"/>
    </source>
</evidence>
<dbReference type="SUPFAM" id="SSF56281">
    <property type="entry name" value="Metallo-hydrolase/oxidoreductase"/>
    <property type="match status" value="1"/>
</dbReference>
<dbReference type="InterPro" id="IPR036866">
    <property type="entry name" value="RibonucZ/Hydroxyglut_hydro"/>
</dbReference>